<proteinExistence type="predicted"/>
<dbReference type="AlphaFoldDB" id="A0A3D8WTY2"/>
<dbReference type="Proteomes" id="UP000256519">
    <property type="component" value="Unassembled WGS sequence"/>
</dbReference>
<sequence length="81" mass="9224">MISVRQRTFYIDVLNKLKDEGSSISEWASKAFSDKDFLTVFLKLVNGAKPDSYKDLLDDAPSLSEDEFKEKIYTVLSNAIK</sequence>
<gene>
    <name evidence="1" type="ORF">C3744_29820</name>
</gene>
<name>A0A3D8WTY2_PRIMG</name>
<dbReference type="EMBL" id="PQWM01000085">
    <property type="protein sequence ID" value="RDZ05231.1"/>
    <property type="molecule type" value="Genomic_DNA"/>
</dbReference>
<comment type="caution">
    <text evidence="1">The sequence shown here is derived from an EMBL/GenBank/DDBJ whole genome shotgun (WGS) entry which is preliminary data.</text>
</comment>
<accession>A0A3D8WTY2</accession>
<protein>
    <submittedName>
        <fullName evidence="1">Uncharacterized protein</fullName>
    </submittedName>
</protein>
<dbReference type="RefSeq" id="WP_116079232.1">
    <property type="nucleotide sequence ID" value="NZ_CP187634.1"/>
</dbReference>
<evidence type="ECO:0000313" key="2">
    <source>
        <dbReference type="Proteomes" id="UP000256519"/>
    </source>
</evidence>
<reference evidence="1 2" key="1">
    <citation type="journal article" date="2018" name="Appl. Environ. Microbiol.">
        <title>Antimicrobial susceptibility testing and tentative epidemiological cut-off values of five Bacillus species relevant for use as animal feed additives or for plant protection.</title>
        <authorList>
            <person name="Agerso Y."/>
            <person name="Stuer-Lauridsen B."/>
            <person name="Bjerre K."/>
            <person name="Jensen M.G."/>
            <person name="Johansen E."/>
            <person name="Bennedsen M."/>
            <person name="Brockmann E."/>
            <person name="Nielsen B."/>
        </authorList>
    </citation>
    <scope>NUCLEOTIDE SEQUENCE [LARGE SCALE GENOMIC DNA]</scope>
    <source>
        <strain evidence="1 2">CHCC20162</strain>
    </source>
</reference>
<evidence type="ECO:0000313" key="1">
    <source>
        <dbReference type="EMBL" id="RDZ05231.1"/>
    </source>
</evidence>
<organism evidence="1 2">
    <name type="scientific">Priestia megaterium</name>
    <name type="common">Bacillus megaterium</name>
    <dbReference type="NCBI Taxonomy" id="1404"/>
    <lineage>
        <taxon>Bacteria</taxon>
        <taxon>Bacillati</taxon>
        <taxon>Bacillota</taxon>
        <taxon>Bacilli</taxon>
        <taxon>Bacillales</taxon>
        <taxon>Bacillaceae</taxon>
        <taxon>Priestia</taxon>
    </lineage>
</organism>